<dbReference type="PANTHER" id="PTHR43019">
    <property type="entry name" value="SERINE ENDOPROTEASE DEGS"/>
    <property type="match status" value="1"/>
</dbReference>
<evidence type="ECO:0000313" key="2">
    <source>
        <dbReference type="Proteomes" id="UP000230304"/>
    </source>
</evidence>
<dbReference type="InterPro" id="IPR009003">
    <property type="entry name" value="Peptidase_S1_PA"/>
</dbReference>
<dbReference type="Proteomes" id="UP000230304">
    <property type="component" value="Unassembled WGS sequence"/>
</dbReference>
<dbReference type="EMBL" id="PEUA01000053">
    <property type="protein sequence ID" value="PIV42255.1"/>
    <property type="molecule type" value="Genomic_DNA"/>
</dbReference>
<gene>
    <name evidence="1" type="ORF">COS26_02420</name>
</gene>
<dbReference type="Pfam" id="PF13365">
    <property type="entry name" value="Trypsin_2"/>
    <property type="match status" value="1"/>
</dbReference>
<evidence type="ECO:0000313" key="1">
    <source>
        <dbReference type="EMBL" id="PIV42255.1"/>
    </source>
</evidence>
<dbReference type="SUPFAM" id="SSF50494">
    <property type="entry name" value="Trypsin-like serine proteases"/>
    <property type="match status" value="1"/>
</dbReference>
<dbReference type="AlphaFoldDB" id="A0A2M7D7J4"/>
<accession>A0A2M7D7J4</accession>
<comment type="caution">
    <text evidence="1">The sequence shown here is derived from an EMBL/GenBank/DDBJ whole genome shotgun (WGS) entry which is preliminary data.</text>
</comment>
<dbReference type="PANTHER" id="PTHR43019:SF23">
    <property type="entry name" value="PROTEASE DO-LIKE 5, CHLOROPLASTIC"/>
    <property type="match status" value="1"/>
</dbReference>
<organism evidence="1 2">
    <name type="scientific">Candidatus Nealsonbacteria bacterium CG02_land_8_20_14_3_00_40_11</name>
    <dbReference type="NCBI Taxonomy" id="1974700"/>
    <lineage>
        <taxon>Bacteria</taxon>
        <taxon>Candidatus Nealsoniibacteriota</taxon>
    </lineage>
</organism>
<name>A0A2M7D7J4_9BACT</name>
<sequence length="238" mass="26372">MLKNIFKIVAFFVIGMVGGIFADQIFWPYFVERPLFYQYKLEKSPVYLTERKEVTIQENVALTNAVEKVEKTVVGVKTQTKEGEVLEGSGLIVTSDGLIVTLAQLVPQGSDFSFFVDDKQAAFQILKRDLSENLALVKIEESNLPTVSFADLEKTKLGERIFLIGIIFDGKKNSKTINEGIINGFNGGFIQTNIFEKNVLAGSPLFNIQGEVLGLNFIDSEGRVSSVPVSKIKSFIGM</sequence>
<reference evidence="2" key="1">
    <citation type="submission" date="2017-09" db="EMBL/GenBank/DDBJ databases">
        <title>Depth-based differentiation of microbial function through sediment-hosted aquifers and enrichment of novel symbionts in the deep terrestrial subsurface.</title>
        <authorList>
            <person name="Probst A.J."/>
            <person name="Ladd B."/>
            <person name="Jarett J.K."/>
            <person name="Geller-Mcgrath D.E."/>
            <person name="Sieber C.M.K."/>
            <person name="Emerson J.B."/>
            <person name="Anantharaman K."/>
            <person name="Thomas B.C."/>
            <person name="Malmstrom R."/>
            <person name="Stieglmeier M."/>
            <person name="Klingl A."/>
            <person name="Woyke T."/>
            <person name="Ryan C.M."/>
            <person name="Banfield J.F."/>
        </authorList>
    </citation>
    <scope>NUCLEOTIDE SEQUENCE [LARGE SCALE GENOMIC DNA]</scope>
</reference>
<dbReference type="InterPro" id="IPR043504">
    <property type="entry name" value="Peptidase_S1_PA_chymotrypsin"/>
</dbReference>
<protein>
    <recommendedName>
        <fullName evidence="3">Serine protease</fullName>
    </recommendedName>
</protein>
<proteinExistence type="predicted"/>
<evidence type="ECO:0008006" key="3">
    <source>
        <dbReference type="Google" id="ProtNLM"/>
    </source>
</evidence>
<dbReference type="Gene3D" id="2.40.10.10">
    <property type="entry name" value="Trypsin-like serine proteases"/>
    <property type="match status" value="2"/>
</dbReference>